<evidence type="ECO:0000256" key="1">
    <source>
        <dbReference type="ARBA" id="ARBA00022737"/>
    </source>
</evidence>
<evidence type="ECO:0000313" key="7">
    <source>
        <dbReference type="Ensembl" id="ENSGEVP00005013965.1"/>
    </source>
</evidence>
<evidence type="ECO:0000256" key="3">
    <source>
        <dbReference type="ARBA" id="ARBA00038122"/>
    </source>
</evidence>
<feature type="compositionally biased region" description="Polar residues" evidence="5">
    <location>
        <begin position="91"/>
        <end position="100"/>
    </location>
</feature>
<dbReference type="Ensembl" id="ENSGEVT00005014639.1">
    <property type="protein sequence ID" value="ENSGEVP00005013965.1"/>
    <property type="gene ID" value="ENSGEVG00005009935.1"/>
</dbReference>
<dbReference type="Proteomes" id="UP000694390">
    <property type="component" value="Unassembled WGS sequence"/>
</dbReference>
<reference evidence="7" key="1">
    <citation type="submission" date="2025-08" db="UniProtKB">
        <authorList>
            <consortium name="Ensembl"/>
        </authorList>
    </citation>
    <scope>IDENTIFICATION</scope>
</reference>
<feature type="compositionally biased region" description="Low complexity" evidence="5">
    <location>
        <begin position="210"/>
        <end position="223"/>
    </location>
</feature>
<feature type="domain" description="SOWAHA-C winged helix-turn-helix" evidence="6">
    <location>
        <begin position="139"/>
        <end position="218"/>
    </location>
</feature>
<evidence type="ECO:0000313" key="8">
    <source>
        <dbReference type="Proteomes" id="UP000694390"/>
    </source>
</evidence>
<keyword evidence="8" id="KW-1185">Reference proteome</keyword>
<dbReference type="PROSITE" id="PS50088">
    <property type="entry name" value="ANK_REPEAT"/>
    <property type="match status" value="2"/>
</dbReference>
<dbReference type="SUPFAM" id="SSF48403">
    <property type="entry name" value="Ankyrin repeat"/>
    <property type="match status" value="1"/>
</dbReference>
<dbReference type="GeneTree" id="ENSGT00950000183003"/>
<evidence type="ECO:0000256" key="4">
    <source>
        <dbReference type="PROSITE-ProRule" id="PRU00023"/>
    </source>
</evidence>
<sequence>MQRADPGVGAPSGVSAQAAGLHKPRRVPPTRCDALCSCCGQTLPLPSAAQEAGGRAKPRGWRPLLRGVNCGPEPALPGAGTGGRRRGHTQVPLSPTTPRQLRSRCLRHPPAGSGCRAEPRPGRQRSQVQGMAEPEPEPSRAALLGFLREHGGQVRSAELRGRFKPLLEAAEPGERAARRERFTALVNSVAVVKELDGAKFVVLRKKLRAQAGGEPPEAPPEGTGRSGAGGQGRASPPLAAEESRSPKPVSELRGLFQSQDGETSGPPPGVAGPPRREDPQKPCMLPVRCPQPARGAEELPRQQEQLEDRARLQVGTLLDLPELASPRSPHMKRRQVDEAGARSPHLRRVSKTQKVSEETGCTAAVPLESLEHEWLVKATAGQWSQRLHGLLLTNANLAGKRDFMSGFTALHWAAKSGNCDMVGKIIEVAKKGGTEIDVNAKSYGGYTPLHIAAIHGQEDVITTLVKTYNVKVNLRDYSGKKPHHYLKEGSSYAVRHLLGDPDLHNSIGHAFPIKKNPKIAASILSSTSTFLGVLSDDMPFYDLSWGLKKTSSLNKLLNASAGSRKKPKTRRTFSSYSSLVEAVEEEQEEEEATVKHRPASELFFSH</sequence>
<protein>
    <submittedName>
        <fullName evidence="7">Sosondowah ankyrin repeat domain family member A</fullName>
    </submittedName>
</protein>
<feature type="repeat" description="ANK" evidence="4">
    <location>
        <begin position="444"/>
        <end position="477"/>
    </location>
</feature>
<evidence type="ECO:0000256" key="5">
    <source>
        <dbReference type="SAM" id="MobiDB-lite"/>
    </source>
</evidence>
<accession>A0A8C4W9D7</accession>
<feature type="repeat" description="ANK" evidence="4">
    <location>
        <begin position="405"/>
        <end position="441"/>
    </location>
</feature>
<feature type="region of interest" description="Disordered" evidence="5">
    <location>
        <begin position="322"/>
        <end position="357"/>
    </location>
</feature>
<dbReference type="PANTHER" id="PTHR14491:SF2">
    <property type="entry name" value="ANKYRIN REPEAT DOMAIN-CONTAINING PROTEIN SOWAHA"/>
    <property type="match status" value="1"/>
</dbReference>
<dbReference type="Pfam" id="PF12796">
    <property type="entry name" value="Ank_2"/>
    <property type="match status" value="1"/>
</dbReference>
<dbReference type="AlphaFoldDB" id="A0A8C4W9D7"/>
<comment type="similarity">
    <text evidence="3">Belongs to the SOWAH family.</text>
</comment>
<name>A0A8C4W9D7_9SAUR</name>
<feature type="region of interest" description="Disordered" evidence="5">
    <location>
        <begin position="1"/>
        <end position="26"/>
    </location>
</feature>
<dbReference type="OrthoDB" id="432281at2759"/>
<feature type="region of interest" description="Disordered" evidence="5">
    <location>
        <begin position="584"/>
        <end position="606"/>
    </location>
</feature>
<evidence type="ECO:0000259" key="6">
    <source>
        <dbReference type="Pfam" id="PF25877"/>
    </source>
</evidence>
<reference evidence="7" key="2">
    <citation type="submission" date="2025-09" db="UniProtKB">
        <authorList>
            <consortium name="Ensembl"/>
        </authorList>
    </citation>
    <scope>IDENTIFICATION</scope>
</reference>
<keyword evidence="1" id="KW-0677">Repeat</keyword>
<proteinExistence type="inferred from homology"/>
<feature type="region of interest" description="Disordered" evidence="5">
    <location>
        <begin position="71"/>
        <end position="137"/>
    </location>
</feature>
<dbReference type="InterPro" id="IPR002110">
    <property type="entry name" value="Ankyrin_rpt"/>
</dbReference>
<dbReference type="Gene3D" id="1.25.40.20">
    <property type="entry name" value="Ankyrin repeat-containing domain"/>
    <property type="match status" value="1"/>
</dbReference>
<gene>
    <name evidence="7" type="primary">SOWAHA</name>
</gene>
<dbReference type="SMART" id="SM00248">
    <property type="entry name" value="ANK"/>
    <property type="match status" value="2"/>
</dbReference>
<dbReference type="InterPro" id="IPR036770">
    <property type="entry name" value="Ankyrin_rpt-contain_sf"/>
</dbReference>
<feature type="compositionally biased region" description="Basic and acidic residues" evidence="5">
    <location>
        <begin position="295"/>
        <end position="304"/>
    </location>
</feature>
<dbReference type="PANTHER" id="PTHR14491">
    <property type="entry name" value="SOSONDOWAH, ISOFORM G"/>
    <property type="match status" value="1"/>
</dbReference>
<dbReference type="InterPro" id="IPR058889">
    <property type="entry name" value="WHD_SOWAHA-C"/>
</dbReference>
<feature type="region of interest" description="Disordered" evidence="5">
    <location>
        <begin position="210"/>
        <end position="304"/>
    </location>
</feature>
<dbReference type="Pfam" id="PF25877">
    <property type="entry name" value="WHD_SOWAH"/>
    <property type="match status" value="1"/>
</dbReference>
<dbReference type="PROSITE" id="PS50297">
    <property type="entry name" value="ANK_REP_REGION"/>
    <property type="match status" value="1"/>
</dbReference>
<keyword evidence="2 4" id="KW-0040">ANK repeat</keyword>
<organism evidence="7 8">
    <name type="scientific">Gopherus evgoodei</name>
    <name type="common">Goodes thornscrub tortoise</name>
    <dbReference type="NCBI Taxonomy" id="1825980"/>
    <lineage>
        <taxon>Eukaryota</taxon>
        <taxon>Metazoa</taxon>
        <taxon>Chordata</taxon>
        <taxon>Craniata</taxon>
        <taxon>Vertebrata</taxon>
        <taxon>Euteleostomi</taxon>
        <taxon>Archelosauria</taxon>
        <taxon>Testudinata</taxon>
        <taxon>Testudines</taxon>
        <taxon>Cryptodira</taxon>
        <taxon>Durocryptodira</taxon>
        <taxon>Testudinoidea</taxon>
        <taxon>Testudinidae</taxon>
        <taxon>Gopherus</taxon>
    </lineage>
</organism>
<evidence type="ECO:0000256" key="2">
    <source>
        <dbReference type="ARBA" id="ARBA00023043"/>
    </source>
</evidence>